<name>A0A5C7EHJ7_9PROT</name>
<feature type="transmembrane region" description="Helical" evidence="5">
    <location>
        <begin position="95"/>
        <end position="115"/>
    </location>
</feature>
<keyword evidence="3 5" id="KW-1133">Transmembrane helix</keyword>
<feature type="transmembrane region" description="Helical" evidence="5">
    <location>
        <begin position="163"/>
        <end position="185"/>
    </location>
</feature>
<gene>
    <name evidence="6" type="ORF">FR698_15965</name>
</gene>
<comment type="caution">
    <text evidence="6">The sequence shown here is derived from an EMBL/GenBank/DDBJ whole genome shotgun (WGS) entry which is preliminary data.</text>
</comment>
<dbReference type="AlphaFoldDB" id="A0A5C7EHJ7"/>
<feature type="transmembrane region" description="Helical" evidence="5">
    <location>
        <begin position="34"/>
        <end position="59"/>
    </location>
</feature>
<dbReference type="Proteomes" id="UP000321201">
    <property type="component" value="Unassembled WGS sequence"/>
</dbReference>
<dbReference type="PANTHER" id="PTHR43701">
    <property type="entry name" value="MEMBRANE TRANSPORTER PROTEIN MJ0441-RELATED"/>
    <property type="match status" value="1"/>
</dbReference>
<protein>
    <recommendedName>
        <fullName evidence="5">Probable membrane transporter protein</fullName>
    </recommendedName>
</protein>
<evidence type="ECO:0000256" key="2">
    <source>
        <dbReference type="ARBA" id="ARBA00022692"/>
    </source>
</evidence>
<comment type="similarity">
    <text evidence="5">Belongs to the 4-toluene sulfonate uptake permease (TSUP) (TC 2.A.102) family.</text>
</comment>
<dbReference type="InterPro" id="IPR002781">
    <property type="entry name" value="TM_pro_TauE-like"/>
</dbReference>
<keyword evidence="5" id="KW-1003">Cell membrane</keyword>
<dbReference type="PANTHER" id="PTHR43701:SF5">
    <property type="entry name" value="MEMBRANE TRANSPORTER PROTEIN-RELATED"/>
    <property type="match status" value="1"/>
</dbReference>
<dbReference type="InParanoid" id="A0A5C7EHJ7"/>
<feature type="transmembrane region" description="Helical" evidence="5">
    <location>
        <begin position="71"/>
        <end position="89"/>
    </location>
</feature>
<dbReference type="Pfam" id="PF01925">
    <property type="entry name" value="TauE"/>
    <property type="match status" value="1"/>
</dbReference>
<dbReference type="OrthoDB" id="3628926at2"/>
<accession>A0A5C7EHJ7</accession>
<feature type="transmembrane region" description="Helical" evidence="5">
    <location>
        <begin position="227"/>
        <end position="248"/>
    </location>
</feature>
<keyword evidence="7" id="KW-1185">Reference proteome</keyword>
<evidence type="ECO:0000313" key="7">
    <source>
        <dbReference type="Proteomes" id="UP000321201"/>
    </source>
</evidence>
<evidence type="ECO:0000313" key="6">
    <source>
        <dbReference type="EMBL" id="TXF10025.1"/>
    </source>
</evidence>
<sequence length="251" mass="25615">MTLLLLLVVAFLVGALIGAVGIGGILLIPALTAFAGLVIHEAMATALFTFLFTGFLGTYLFQRRGSIDWRLAVPVCTGAAVFAFFGAWANSRLQAPTLGAILAAIIIFAGVYTLASWHGAPSPALEDHPSGQRALLFGIGAVSGFGSGLTGVGGPALSVPLMVLFGFPALPTIGVSQVIQILAAASGTLGNLQYGAINFQVAVPITVMEIVGVAVGVKIVHAVNVQLVRRFVAVLCVVVGAGLLARALNIV</sequence>
<reference evidence="6 7" key="1">
    <citation type="submission" date="2019-08" db="EMBL/GenBank/DDBJ databases">
        <title>Pelomicrobium methylotrophicum gen. nov., sp. nov. a moderately thermophilic, facultatively anaerobic, lithoautotrophic and methylotrophic bacterium isolated from a terrestrial mud volcano.</title>
        <authorList>
            <person name="Slobodkina G.B."/>
            <person name="Merkel A.Y."/>
            <person name="Slobodkin A.I."/>
        </authorList>
    </citation>
    <scope>NUCLEOTIDE SEQUENCE [LARGE SCALE GENOMIC DNA]</scope>
    <source>
        <strain evidence="6 7">SM250</strain>
    </source>
</reference>
<keyword evidence="4 5" id="KW-0472">Membrane</keyword>
<dbReference type="FunCoup" id="A0A5C7EHJ7">
    <property type="interactions" value="177"/>
</dbReference>
<evidence type="ECO:0000256" key="5">
    <source>
        <dbReference type="RuleBase" id="RU363041"/>
    </source>
</evidence>
<feature type="transmembrane region" description="Helical" evidence="5">
    <location>
        <begin position="197"/>
        <end position="221"/>
    </location>
</feature>
<dbReference type="GO" id="GO:0005886">
    <property type="term" value="C:plasma membrane"/>
    <property type="evidence" value="ECO:0007669"/>
    <property type="project" value="UniProtKB-SubCell"/>
</dbReference>
<evidence type="ECO:0000256" key="1">
    <source>
        <dbReference type="ARBA" id="ARBA00004141"/>
    </source>
</evidence>
<proteinExistence type="inferred from homology"/>
<feature type="transmembrane region" description="Helical" evidence="5">
    <location>
        <begin position="135"/>
        <end position="157"/>
    </location>
</feature>
<dbReference type="InterPro" id="IPR051598">
    <property type="entry name" value="TSUP/Inactive_protease-like"/>
</dbReference>
<organism evidence="6 7">
    <name type="scientific">Pelomicrobium methylotrophicum</name>
    <dbReference type="NCBI Taxonomy" id="2602750"/>
    <lineage>
        <taxon>Bacteria</taxon>
        <taxon>Pseudomonadati</taxon>
        <taxon>Pseudomonadota</taxon>
        <taxon>Hydrogenophilia</taxon>
        <taxon>Hydrogenophilia incertae sedis</taxon>
        <taxon>Pelomicrobium</taxon>
    </lineage>
</organism>
<evidence type="ECO:0000256" key="3">
    <source>
        <dbReference type="ARBA" id="ARBA00022989"/>
    </source>
</evidence>
<comment type="subcellular location">
    <subcellularLocation>
        <location evidence="5">Cell membrane</location>
        <topology evidence="5">Multi-pass membrane protein</topology>
    </subcellularLocation>
    <subcellularLocation>
        <location evidence="1">Membrane</location>
        <topology evidence="1">Multi-pass membrane protein</topology>
    </subcellularLocation>
</comment>
<dbReference type="RefSeq" id="WP_147801182.1">
    <property type="nucleotide sequence ID" value="NZ_VPFL01000038.1"/>
</dbReference>
<evidence type="ECO:0000256" key="4">
    <source>
        <dbReference type="ARBA" id="ARBA00023136"/>
    </source>
</evidence>
<dbReference type="EMBL" id="VPFL01000038">
    <property type="protein sequence ID" value="TXF10025.1"/>
    <property type="molecule type" value="Genomic_DNA"/>
</dbReference>
<keyword evidence="2 5" id="KW-0812">Transmembrane</keyword>